<dbReference type="Proteomes" id="UP000621500">
    <property type="component" value="Unassembled WGS sequence"/>
</dbReference>
<keyword evidence="5" id="KW-0175">Coiled coil</keyword>
<dbReference type="PROSITE" id="PS51935">
    <property type="entry name" value="NLPC_P60"/>
    <property type="match status" value="1"/>
</dbReference>
<sequence length="346" mass="37007">MAPPAPSRSQSPQSASAGAGNAKPRSRRSILAIALTALASTAVLFTGTTPALAEPSVAEIEQQIDTEWRKVEPVIEKHNATRQDLAAKKKQAAALQKKIAPLQSQIDTAMNRVSDFAVQAYKGDKASTFNALLTSKSPSALVGQLSVLDQFARQQQREVQAVIDLKDKYDAQKAPLDRLVSQLTKTEKELAAKKKEIDAEIDRLQKMRLRAYGNGSAGPLRPAPCPASYPGGAAGEAVKFACAQIGKPYVWGADGPDSYDCSGLTGAAWAKGGVSLAHNARSQRGQTARISRSELRPGDLVFYYADLSHVGMYVGDGWIVHASRAGVPVKMKRMDDGEIHSFGRPG</sequence>
<keyword evidence="4" id="KW-0788">Thiol protease</keyword>
<evidence type="ECO:0000259" key="7">
    <source>
        <dbReference type="PROSITE" id="PS51935"/>
    </source>
</evidence>
<evidence type="ECO:0000256" key="2">
    <source>
        <dbReference type="ARBA" id="ARBA00022670"/>
    </source>
</evidence>
<dbReference type="Pfam" id="PF00877">
    <property type="entry name" value="NLPC_P60"/>
    <property type="match status" value="1"/>
</dbReference>
<keyword evidence="2" id="KW-0645">Protease</keyword>
<name>A0ABQ4EU23_9ACTN</name>
<dbReference type="PANTHER" id="PTHR47359:SF3">
    <property type="entry name" value="NLP_P60 DOMAIN-CONTAINING PROTEIN-RELATED"/>
    <property type="match status" value="1"/>
</dbReference>
<evidence type="ECO:0000256" key="4">
    <source>
        <dbReference type="ARBA" id="ARBA00022807"/>
    </source>
</evidence>
<evidence type="ECO:0000313" key="9">
    <source>
        <dbReference type="Proteomes" id="UP000621500"/>
    </source>
</evidence>
<comment type="caution">
    <text evidence="8">The sequence shown here is derived from an EMBL/GenBank/DDBJ whole genome shotgun (WGS) entry which is preliminary data.</text>
</comment>
<dbReference type="Gene3D" id="6.10.250.3150">
    <property type="match status" value="1"/>
</dbReference>
<protein>
    <recommendedName>
        <fullName evidence="7">NlpC/P60 domain-containing protein</fullName>
    </recommendedName>
</protein>
<comment type="similarity">
    <text evidence="1">Belongs to the peptidase C40 family.</text>
</comment>
<dbReference type="Gene3D" id="3.90.1720.10">
    <property type="entry name" value="endopeptidase domain like (from Nostoc punctiforme)"/>
    <property type="match status" value="1"/>
</dbReference>
<dbReference type="SUPFAM" id="SSF54001">
    <property type="entry name" value="Cysteine proteinases"/>
    <property type="match status" value="1"/>
</dbReference>
<dbReference type="PANTHER" id="PTHR47359">
    <property type="entry name" value="PEPTIDOGLYCAN DL-ENDOPEPTIDASE CWLO"/>
    <property type="match status" value="1"/>
</dbReference>
<proteinExistence type="inferred from homology"/>
<reference evidence="8 9" key="1">
    <citation type="submission" date="2021-01" db="EMBL/GenBank/DDBJ databases">
        <title>Whole genome shotgun sequence of Plantactinospora mayteni NBRC 109088.</title>
        <authorList>
            <person name="Komaki H."/>
            <person name="Tamura T."/>
        </authorList>
    </citation>
    <scope>NUCLEOTIDE SEQUENCE [LARGE SCALE GENOMIC DNA]</scope>
    <source>
        <strain evidence="8 9">NBRC 109088</strain>
    </source>
</reference>
<feature type="compositionally biased region" description="Low complexity" evidence="6">
    <location>
        <begin position="7"/>
        <end position="20"/>
    </location>
</feature>
<keyword evidence="3" id="KW-0378">Hydrolase</keyword>
<dbReference type="EMBL" id="BONX01000032">
    <property type="protein sequence ID" value="GIG98159.1"/>
    <property type="molecule type" value="Genomic_DNA"/>
</dbReference>
<dbReference type="InterPro" id="IPR038765">
    <property type="entry name" value="Papain-like_cys_pep_sf"/>
</dbReference>
<feature type="domain" description="NlpC/P60" evidence="7">
    <location>
        <begin position="231"/>
        <end position="346"/>
    </location>
</feature>
<dbReference type="InterPro" id="IPR000064">
    <property type="entry name" value="NLP_P60_dom"/>
</dbReference>
<evidence type="ECO:0000256" key="6">
    <source>
        <dbReference type="SAM" id="MobiDB-lite"/>
    </source>
</evidence>
<evidence type="ECO:0000313" key="8">
    <source>
        <dbReference type="EMBL" id="GIG98159.1"/>
    </source>
</evidence>
<dbReference type="InterPro" id="IPR051794">
    <property type="entry name" value="PG_Endopeptidase_C40"/>
</dbReference>
<evidence type="ECO:0000256" key="1">
    <source>
        <dbReference type="ARBA" id="ARBA00007074"/>
    </source>
</evidence>
<evidence type="ECO:0000256" key="5">
    <source>
        <dbReference type="SAM" id="Coils"/>
    </source>
</evidence>
<keyword evidence="9" id="KW-1185">Reference proteome</keyword>
<feature type="coiled-coil region" evidence="5">
    <location>
        <begin position="176"/>
        <end position="210"/>
    </location>
</feature>
<gene>
    <name evidence="8" type="ORF">Pma05_47320</name>
</gene>
<accession>A0ABQ4EU23</accession>
<organism evidence="8 9">
    <name type="scientific">Plantactinospora mayteni</name>
    <dbReference type="NCBI Taxonomy" id="566021"/>
    <lineage>
        <taxon>Bacteria</taxon>
        <taxon>Bacillati</taxon>
        <taxon>Actinomycetota</taxon>
        <taxon>Actinomycetes</taxon>
        <taxon>Micromonosporales</taxon>
        <taxon>Micromonosporaceae</taxon>
        <taxon>Plantactinospora</taxon>
    </lineage>
</organism>
<feature type="region of interest" description="Disordered" evidence="6">
    <location>
        <begin position="1"/>
        <end position="25"/>
    </location>
</feature>
<evidence type="ECO:0000256" key="3">
    <source>
        <dbReference type="ARBA" id="ARBA00022801"/>
    </source>
</evidence>